<feature type="transmembrane region" description="Helical" evidence="1">
    <location>
        <begin position="95"/>
        <end position="120"/>
    </location>
</feature>
<keyword evidence="1" id="KW-0472">Membrane</keyword>
<dbReference type="KEGG" id="hgi:ABY42_16920"/>
<geneLocation type="plasmid" evidence="3 4">
    <name>pHG1</name>
</geneLocation>
<dbReference type="InterPro" id="IPR043717">
    <property type="entry name" value="DUF5658"/>
</dbReference>
<evidence type="ECO:0000313" key="3">
    <source>
        <dbReference type="EMBL" id="AKU09463.1"/>
    </source>
</evidence>
<keyword evidence="3" id="KW-0614">Plasmid</keyword>
<dbReference type="Pfam" id="PF18902">
    <property type="entry name" value="DUF5658"/>
    <property type="match status" value="1"/>
</dbReference>
<evidence type="ECO:0000259" key="2">
    <source>
        <dbReference type="Pfam" id="PF18902"/>
    </source>
</evidence>
<name>A0A0K1IYS9_HALGI</name>
<keyword evidence="1" id="KW-0812">Transmembrane</keyword>
<sequence>MEGVSRVRYLRLTDTPFDAREFSLLWLIALTTYGVGDIVTTLTILYYERRFDEANALLVASTDALGHWGLVLPKLAVFFLCLGICVYGARVGDKVLYYLPPITLAVIGAFATAFNLRLFVG</sequence>
<evidence type="ECO:0000313" key="4">
    <source>
        <dbReference type="Proteomes" id="UP000066124"/>
    </source>
</evidence>
<dbReference type="AlphaFoldDB" id="A0A0K1IYS9"/>
<protein>
    <recommendedName>
        <fullName evidence="2">DUF5658 domain-containing protein</fullName>
    </recommendedName>
</protein>
<proteinExistence type="predicted"/>
<dbReference type="EMBL" id="CP011948">
    <property type="protein sequence ID" value="AKU09463.1"/>
    <property type="molecule type" value="Genomic_DNA"/>
</dbReference>
<gene>
    <name evidence="3" type="ORF">ABY42_16920</name>
</gene>
<feature type="domain" description="DUF5658" evidence="2">
    <location>
        <begin position="28"/>
        <end position="120"/>
    </location>
</feature>
<feature type="transmembrane region" description="Helical" evidence="1">
    <location>
        <begin position="24"/>
        <end position="47"/>
    </location>
</feature>
<organism evidence="3 4">
    <name type="scientific">Haloferax gibbonsii</name>
    <dbReference type="NCBI Taxonomy" id="35746"/>
    <lineage>
        <taxon>Archaea</taxon>
        <taxon>Methanobacteriati</taxon>
        <taxon>Methanobacteriota</taxon>
        <taxon>Stenosarchaea group</taxon>
        <taxon>Halobacteria</taxon>
        <taxon>Halobacteriales</taxon>
        <taxon>Haloferacaceae</taxon>
        <taxon>Haloferax</taxon>
    </lineage>
</organism>
<feature type="transmembrane region" description="Helical" evidence="1">
    <location>
        <begin position="68"/>
        <end position="89"/>
    </location>
</feature>
<reference evidence="4" key="1">
    <citation type="journal article" date="2015" name="J. Biotechnol.">
        <title>Complete genome sequence of Haloferax gibbonsii strain ARA6, a potential producer of polyhydroxyalkanoates and halocins isolated from Araruama, Rio de Janeiro, Brasil.</title>
        <authorList>
            <person name="Pinto L.H."/>
            <person name="D'Alincourt Carvalho-Assef A.P."/>
            <person name="Vieira R.P."/>
            <person name="Clementino M.M."/>
            <person name="Albano R.M."/>
        </authorList>
    </citation>
    <scope>NUCLEOTIDE SEQUENCE [LARGE SCALE GENOMIC DNA]</scope>
    <source>
        <strain evidence="4">ARA6</strain>
        <plasmid evidence="4">Plasmid pHG1</plasmid>
    </source>
</reference>
<dbReference type="PATRIC" id="fig|35746.4.peg.3694"/>
<keyword evidence="1" id="KW-1133">Transmembrane helix</keyword>
<dbReference type="Proteomes" id="UP000066124">
    <property type="component" value="Plasmid pHG1"/>
</dbReference>
<evidence type="ECO:0000256" key="1">
    <source>
        <dbReference type="SAM" id="Phobius"/>
    </source>
</evidence>
<accession>A0A0K1IYS9</accession>